<keyword evidence="5" id="KW-1185">Reference proteome</keyword>
<evidence type="ECO:0000313" key="2">
    <source>
        <dbReference type="EMBL" id="RAK01847.1"/>
    </source>
</evidence>
<dbReference type="Proteomes" id="UP000287865">
    <property type="component" value="Unassembled WGS sequence"/>
</dbReference>
<gene>
    <name evidence="2" type="ORF">B0I24_101486</name>
    <name evidence="3" type="ORF">CWE07_02355</name>
</gene>
<dbReference type="AlphaFoldDB" id="A0A327X4C8"/>
<dbReference type="Proteomes" id="UP000249203">
    <property type="component" value="Unassembled WGS sequence"/>
</dbReference>
<reference evidence="3 5" key="1">
    <citation type="journal article" date="2018" name="Front. Microbiol.">
        <title>Genome-Based Analysis Reveals the Taxonomy and Diversity of the Family Idiomarinaceae.</title>
        <authorList>
            <person name="Liu Y."/>
            <person name="Lai Q."/>
            <person name="Shao Z."/>
        </authorList>
    </citation>
    <scope>NUCLEOTIDE SEQUENCE [LARGE SCALE GENOMIC DNA]</scope>
    <source>
        <strain evidence="3 5">CF12-14</strain>
    </source>
</reference>
<comment type="caution">
    <text evidence="2">The sequence shown here is derived from an EMBL/GenBank/DDBJ whole genome shotgun (WGS) entry which is preliminary data.</text>
</comment>
<dbReference type="OrthoDB" id="5592888at2"/>
<accession>A0A327X4C8</accession>
<dbReference type="SUPFAM" id="SSF48452">
    <property type="entry name" value="TPR-like"/>
    <property type="match status" value="2"/>
</dbReference>
<proteinExistence type="predicted"/>
<reference evidence="2 4" key="2">
    <citation type="submission" date="2018-06" db="EMBL/GenBank/DDBJ databases">
        <title>Genomic Encyclopedia of Type Strains, Phase III (KMG-III): the genomes of soil and plant-associated and newly described type strains.</title>
        <authorList>
            <person name="Whitman W."/>
        </authorList>
    </citation>
    <scope>NUCLEOTIDE SEQUENCE [LARGE SCALE GENOMIC DNA]</scope>
    <source>
        <strain evidence="2 4">CGMCC 1.15366</strain>
    </source>
</reference>
<dbReference type="Pfam" id="PF13432">
    <property type="entry name" value="TPR_16"/>
    <property type="match status" value="1"/>
</dbReference>
<evidence type="ECO:0000313" key="4">
    <source>
        <dbReference type="Proteomes" id="UP000249203"/>
    </source>
</evidence>
<dbReference type="RefSeq" id="WP_111568310.1">
    <property type="nucleotide sequence ID" value="NZ_PIPK01000001.1"/>
</dbReference>
<keyword evidence="1" id="KW-0732">Signal</keyword>
<dbReference type="EMBL" id="QLMD01000001">
    <property type="protein sequence ID" value="RAK01847.1"/>
    <property type="molecule type" value="Genomic_DNA"/>
</dbReference>
<sequence>MTFKYAIIAGAVALGLGLSSLSSTVYAQEEMSQEEVQQQERQEAFVDRQRRTDNIDIGFRIPSPSEVQQARDSRRNQAASERIGRRIMQAFEAYEEDDIPGAIEILEGASPRGDYDVAYVNRFLGNMYAANEQPERALSTLQQAVDLDILGFSDQAAAMLLLANLNLQEENYSDALRYYQRWIQFTGELDPDVFVRMSNSHLELNNYEQVIPLARKALHYMREPNRNPFVLQVAAFFELQRTADAIRVLEEGVQTLPTEKRWWAQLGMLYFQEEQYDRGLATLELAYLAGFLEQQNDFRALAQMYSNNMIPYRAAEVMRRHLESGDIESSGRNWSIAASSYHAAREFNRANDMYLQAVEATDSRQERHDYHRRRGNSLLLASNYVEATRAFTAAIETAASGDSSIGRVYMSLAEAHFYNERYAEAVRAAENAARYSDQRRNAESWANYIRSTAERRGVSL</sequence>
<protein>
    <submittedName>
        <fullName evidence="2">Uncharacterized protein</fullName>
    </submittedName>
</protein>
<organism evidence="2 4">
    <name type="scientific">Aliidiomarina maris</name>
    <dbReference type="NCBI Taxonomy" id="531312"/>
    <lineage>
        <taxon>Bacteria</taxon>
        <taxon>Pseudomonadati</taxon>
        <taxon>Pseudomonadota</taxon>
        <taxon>Gammaproteobacteria</taxon>
        <taxon>Alteromonadales</taxon>
        <taxon>Idiomarinaceae</taxon>
        <taxon>Aliidiomarina</taxon>
    </lineage>
</organism>
<name>A0A327X4C8_9GAMM</name>
<evidence type="ECO:0000313" key="5">
    <source>
        <dbReference type="Proteomes" id="UP000287865"/>
    </source>
</evidence>
<dbReference type="Gene3D" id="1.25.40.10">
    <property type="entry name" value="Tetratricopeptide repeat domain"/>
    <property type="match status" value="3"/>
</dbReference>
<evidence type="ECO:0000313" key="3">
    <source>
        <dbReference type="EMBL" id="RUO28655.1"/>
    </source>
</evidence>
<dbReference type="InterPro" id="IPR019734">
    <property type="entry name" value="TPR_rpt"/>
</dbReference>
<dbReference type="EMBL" id="PIPK01000001">
    <property type="protein sequence ID" value="RUO28655.1"/>
    <property type="molecule type" value="Genomic_DNA"/>
</dbReference>
<feature type="chain" id="PRO_5016259740" evidence="1">
    <location>
        <begin position="28"/>
        <end position="460"/>
    </location>
</feature>
<feature type="signal peptide" evidence="1">
    <location>
        <begin position="1"/>
        <end position="27"/>
    </location>
</feature>
<evidence type="ECO:0000256" key="1">
    <source>
        <dbReference type="SAM" id="SignalP"/>
    </source>
</evidence>
<dbReference type="SMART" id="SM00028">
    <property type="entry name" value="TPR"/>
    <property type="match status" value="5"/>
</dbReference>
<dbReference type="InterPro" id="IPR011990">
    <property type="entry name" value="TPR-like_helical_dom_sf"/>
</dbReference>